<dbReference type="GO" id="GO:0005829">
    <property type="term" value="C:cytosol"/>
    <property type="evidence" value="ECO:0007669"/>
    <property type="project" value="TreeGrafter"/>
</dbReference>
<dbReference type="InterPro" id="IPR013118">
    <property type="entry name" value="Mannitol_DH_C"/>
</dbReference>
<gene>
    <name evidence="7" type="primary">mtlD</name>
    <name evidence="10" type="ORF">H1191_01815</name>
</gene>
<dbReference type="PANTHER" id="PTHR30524">
    <property type="entry name" value="MANNITOL-1-PHOSPHATE 5-DEHYDROGENASE"/>
    <property type="match status" value="1"/>
</dbReference>
<dbReference type="NCBIfam" id="NF002652">
    <property type="entry name" value="PRK02318.2-5"/>
    <property type="match status" value="1"/>
</dbReference>
<keyword evidence="5 7" id="KW-0520">NAD</keyword>
<accession>A0A7W2A665</accession>
<proteinExistence type="inferred from homology"/>
<evidence type="ECO:0000256" key="1">
    <source>
        <dbReference type="ARBA" id="ARBA00006541"/>
    </source>
</evidence>
<dbReference type="InterPro" id="IPR000669">
    <property type="entry name" value="Mannitol_DH"/>
</dbReference>
<protein>
    <recommendedName>
        <fullName evidence="3 7">Mannitol-1-phosphate 5-dehydrogenase</fullName>
        <ecNumber evidence="2 7">1.1.1.17</ecNumber>
    </recommendedName>
</protein>
<feature type="domain" description="Mannitol dehydrogenase N-terminal" evidence="8">
    <location>
        <begin position="1"/>
        <end position="194"/>
    </location>
</feature>
<dbReference type="InterPro" id="IPR023028">
    <property type="entry name" value="Mannitol_1_phos_5_DH"/>
</dbReference>
<dbReference type="EC" id="1.1.1.17" evidence="2 7"/>
<evidence type="ECO:0000256" key="3">
    <source>
        <dbReference type="ARBA" id="ARBA00016219"/>
    </source>
</evidence>
<dbReference type="Gene3D" id="1.10.1040.10">
    <property type="entry name" value="N-(1-d-carboxylethyl)-l-norvaline Dehydrogenase, domain 2"/>
    <property type="match status" value="1"/>
</dbReference>
<evidence type="ECO:0000313" key="11">
    <source>
        <dbReference type="Proteomes" id="UP000535491"/>
    </source>
</evidence>
<dbReference type="InterPro" id="IPR013131">
    <property type="entry name" value="Mannitol_DH_N"/>
</dbReference>
<comment type="similarity">
    <text evidence="1 7">Belongs to the mannitol dehydrogenase family.</text>
</comment>
<keyword evidence="11" id="KW-1185">Reference proteome</keyword>
<keyword evidence="4 7" id="KW-0560">Oxidoreductase</keyword>
<dbReference type="AlphaFoldDB" id="A0A7W2A665"/>
<dbReference type="PANTHER" id="PTHR30524:SF0">
    <property type="entry name" value="ALTRONATE OXIDOREDUCTASE-RELATED"/>
    <property type="match status" value="1"/>
</dbReference>
<evidence type="ECO:0000256" key="4">
    <source>
        <dbReference type="ARBA" id="ARBA00023002"/>
    </source>
</evidence>
<dbReference type="GO" id="GO:0019592">
    <property type="term" value="P:mannitol catabolic process"/>
    <property type="evidence" value="ECO:0007669"/>
    <property type="project" value="TreeGrafter"/>
</dbReference>
<evidence type="ECO:0000256" key="6">
    <source>
        <dbReference type="ARBA" id="ARBA00048615"/>
    </source>
</evidence>
<evidence type="ECO:0000256" key="7">
    <source>
        <dbReference type="HAMAP-Rule" id="MF_00196"/>
    </source>
</evidence>
<dbReference type="Pfam" id="PF08125">
    <property type="entry name" value="Mannitol_dh_C"/>
    <property type="match status" value="1"/>
</dbReference>
<dbReference type="Proteomes" id="UP000535491">
    <property type="component" value="Unassembled WGS sequence"/>
</dbReference>
<dbReference type="Gene3D" id="3.40.50.720">
    <property type="entry name" value="NAD(P)-binding Rossmann-like Domain"/>
    <property type="match status" value="1"/>
</dbReference>
<evidence type="ECO:0000259" key="8">
    <source>
        <dbReference type="Pfam" id="PF01232"/>
    </source>
</evidence>
<dbReference type="Pfam" id="PF01232">
    <property type="entry name" value="Mannitol_dh"/>
    <property type="match status" value="1"/>
</dbReference>
<dbReference type="InterPro" id="IPR008927">
    <property type="entry name" value="6-PGluconate_DH-like_C_sf"/>
</dbReference>
<evidence type="ECO:0000259" key="9">
    <source>
        <dbReference type="Pfam" id="PF08125"/>
    </source>
</evidence>
<organism evidence="10 11">
    <name type="scientific">Paenactinomyces guangxiensis</name>
    <dbReference type="NCBI Taxonomy" id="1490290"/>
    <lineage>
        <taxon>Bacteria</taxon>
        <taxon>Bacillati</taxon>
        <taxon>Bacillota</taxon>
        <taxon>Bacilli</taxon>
        <taxon>Bacillales</taxon>
        <taxon>Thermoactinomycetaceae</taxon>
        <taxon>Paenactinomyces</taxon>
    </lineage>
</organism>
<evidence type="ECO:0000256" key="2">
    <source>
        <dbReference type="ARBA" id="ARBA00012939"/>
    </source>
</evidence>
<sequence length="388" mass="43805">MKALHFGAGKIGKGLIGNLLNKTGYEVCFVDVNQEMIDCINKRNSYSVELLDEEHSVEIISPVSALNSITQKEKVIEAIVNVDIITTSVGVVNLPNIARVLAEGLLDRIAQNRKKIDVIANENAINASLTLKKEIEQIISVEEMTQINSHVGFPNSAIDRLALSKKGDQGEIALVEPFFEWVINKSEMVNFDLPLISNAIYVENLKPYIERKLYIVNMGHAATAYLGFLTGESTIAKALRNPEVERIVRAAMVESSQYMIETYRSDSQEMIEFIEKTLKRFKNSNISDEILRVGRSPIRKLGYEERLVKPARELFKLGLPFENLAASIAAGYLFNNPEDEESFALQSYIRENGIDKAISHFSQIEHAKMKEMITKHYDKMKNNHKMTH</sequence>
<name>A0A7W2A665_9BACL</name>
<dbReference type="InterPro" id="IPR036291">
    <property type="entry name" value="NAD(P)-bd_dom_sf"/>
</dbReference>
<reference evidence="10 11" key="1">
    <citation type="submission" date="2020-07" db="EMBL/GenBank/DDBJ databases">
        <authorList>
            <person name="Feng H."/>
        </authorList>
    </citation>
    <scope>NUCLEOTIDE SEQUENCE [LARGE SCALE GENOMIC DNA]</scope>
    <source>
        <strain evidence="11">s-10</strain>
    </source>
</reference>
<dbReference type="EMBL" id="JACEIQ010000001">
    <property type="protein sequence ID" value="MBA4493051.1"/>
    <property type="molecule type" value="Genomic_DNA"/>
</dbReference>
<dbReference type="HAMAP" id="MF_00196">
    <property type="entry name" value="Mannitol_dehydrog"/>
    <property type="match status" value="1"/>
</dbReference>
<comment type="caution">
    <text evidence="10">The sequence shown here is derived from an EMBL/GenBank/DDBJ whole genome shotgun (WGS) entry which is preliminary data.</text>
</comment>
<dbReference type="SUPFAM" id="SSF51735">
    <property type="entry name" value="NAD(P)-binding Rossmann-fold domains"/>
    <property type="match status" value="1"/>
</dbReference>
<dbReference type="GO" id="GO:0008926">
    <property type="term" value="F:mannitol-1-phosphate 5-dehydrogenase activity"/>
    <property type="evidence" value="ECO:0007669"/>
    <property type="project" value="UniProtKB-UniRule"/>
</dbReference>
<dbReference type="PRINTS" id="PR00084">
    <property type="entry name" value="MTLDHDRGNASE"/>
</dbReference>
<feature type="domain" description="Mannitol dehydrogenase C-terminal" evidence="9">
    <location>
        <begin position="204"/>
        <end position="380"/>
    </location>
</feature>
<dbReference type="SUPFAM" id="SSF48179">
    <property type="entry name" value="6-phosphogluconate dehydrogenase C-terminal domain-like"/>
    <property type="match status" value="1"/>
</dbReference>
<dbReference type="RefSeq" id="WP_181750265.1">
    <property type="nucleotide sequence ID" value="NZ_JACEIQ010000001.1"/>
</dbReference>
<evidence type="ECO:0000256" key="5">
    <source>
        <dbReference type="ARBA" id="ARBA00023027"/>
    </source>
</evidence>
<comment type="catalytic activity">
    <reaction evidence="6 7">
        <text>D-mannitol 1-phosphate + NAD(+) = beta-D-fructose 6-phosphate + NADH + H(+)</text>
        <dbReference type="Rhea" id="RHEA:19661"/>
        <dbReference type="ChEBI" id="CHEBI:15378"/>
        <dbReference type="ChEBI" id="CHEBI:57540"/>
        <dbReference type="ChEBI" id="CHEBI:57634"/>
        <dbReference type="ChEBI" id="CHEBI:57945"/>
        <dbReference type="ChEBI" id="CHEBI:61381"/>
        <dbReference type="EC" id="1.1.1.17"/>
    </reaction>
</comment>
<evidence type="ECO:0000313" key="10">
    <source>
        <dbReference type="EMBL" id="MBA4493051.1"/>
    </source>
</evidence>
<comment type="caution">
    <text evidence="7">Lacks conserved residue(s) required for the propagation of feature annotation.</text>
</comment>
<dbReference type="InterPro" id="IPR013328">
    <property type="entry name" value="6PGD_dom2"/>
</dbReference>